<dbReference type="Gene3D" id="2.40.37.10">
    <property type="entry name" value="Lyase, Ornithine Decarboxylase, Chain A, domain 1"/>
    <property type="match status" value="1"/>
</dbReference>
<protein>
    <recommendedName>
        <fullName evidence="4 7">Alanine racemase</fullName>
        <ecNumber evidence="4 7">5.1.1.1</ecNumber>
    </recommendedName>
</protein>
<dbReference type="Pfam" id="PF01168">
    <property type="entry name" value="Ala_racemase_N"/>
    <property type="match status" value="1"/>
</dbReference>
<dbReference type="PROSITE" id="PS00395">
    <property type="entry name" value="ALANINE_RACEMASE"/>
    <property type="match status" value="1"/>
</dbReference>
<dbReference type="Pfam" id="PF00842">
    <property type="entry name" value="Ala_racemase_C"/>
    <property type="match status" value="1"/>
</dbReference>
<dbReference type="InterPro" id="IPR009006">
    <property type="entry name" value="Ala_racemase/Decarboxylase_C"/>
</dbReference>
<dbReference type="EC" id="5.1.1.1" evidence="4 7"/>
<dbReference type="InterPro" id="IPR029066">
    <property type="entry name" value="PLP-binding_barrel"/>
</dbReference>
<evidence type="ECO:0000256" key="3">
    <source>
        <dbReference type="ARBA" id="ARBA00007880"/>
    </source>
</evidence>
<accession>A0A3Q8XRZ1</accession>
<evidence type="ECO:0000256" key="7">
    <source>
        <dbReference type="HAMAP-Rule" id="MF_01201"/>
    </source>
</evidence>
<comment type="pathway">
    <text evidence="7">Amino-acid biosynthesis; D-alanine biosynthesis; D-alanine from L-alanine: step 1/1.</text>
</comment>
<dbReference type="PANTHER" id="PTHR30511">
    <property type="entry name" value="ALANINE RACEMASE"/>
    <property type="match status" value="1"/>
</dbReference>
<comment type="function">
    <text evidence="7">Catalyzes the interconversion of L-alanine and D-alanine. May also act on other amino acids.</text>
</comment>
<dbReference type="InterPro" id="IPR001608">
    <property type="entry name" value="Ala_racemase_N"/>
</dbReference>
<dbReference type="GO" id="GO:0008784">
    <property type="term" value="F:alanine racemase activity"/>
    <property type="evidence" value="ECO:0007669"/>
    <property type="project" value="UniProtKB-UniRule"/>
</dbReference>
<dbReference type="CDD" id="cd00430">
    <property type="entry name" value="PLPDE_III_AR"/>
    <property type="match status" value="1"/>
</dbReference>
<evidence type="ECO:0000256" key="9">
    <source>
        <dbReference type="PIRSR" id="PIRSR600821-52"/>
    </source>
</evidence>
<feature type="active site" description="Proton acceptor; specific for L-alanine" evidence="7">
    <location>
        <position position="231"/>
    </location>
</feature>
<dbReference type="EMBL" id="CP032509">
    <property type="protein sequence ID" value="AZN73862.1"/>
    <property type="molecule type" value="Genomic_DNA"/>
</dbReference>
<feature type="domain" description="Alanine racemase C-terminal" evidence="10">
    <location>
        <begin position="210"/>
        <end position="347"/>
    </location>
</feature>
<evidence type="ECO:0000259" key="10">
    <source>
        <dbReference type="SMART" id="SM01005"/>
    </source>
</evidence>
<gene>
    <name evidence="11" type="primary">alr</name>
    <name evidence="11" type="ORF">D5400_15330</name>
</gene>
<feature type="active site" description="Proton acceptor; specific for D-alanine" evidence="7">
    <location>
        <position position="15"/>
    </location>
</feature>
<comment type="catalytic activity">
    <reaction evidence="1 7">
        <text>L-alanine = D-alanine</text>
        <dbReference type="Rhea" id="RHEA:20249"/>
        <dbReference type="ChEBI" id="CHEBI:57416"/>
        <dbReference type="ChEBI" id="CHEBI:57972"/>
        <dbReference type="EC" id="5.1.1.1"/>
    </reaction>
</comment>
<dbReference type="Gene3D" id="3.20.20.10">
    <property type="entry name" value="Alanine racemase"/>
    <property type="match status" value="1"/>
</dbReference>
<dbReference type="PANTHER" id="PTHR30511:SF0">
    <property type="entry name" value="ALANINE RACEMASE, CATABOLIC-RELATED"/>
    <property type="match status" value="1"/>
</dbReference>
<sequence length="351" mass="37840">MAARSRPARASAVVKANGYGLGIEPVVRTLSEAGCRDFFTATIDEAITARRLAPHAHILVLNGIYPGTEQCFRKHRLTPILCSMEQVQLWDEACTRDGRLPYALHVDTGMNRLGVTMPEALAAAEREDTDRPALIMSHLACADDPDRPENARQLESFQAVRRAFQSIESSLSNSAGIILGGAYLCDLTRPGIALYGGEAVNRAENPMQVVATAKARILQIRRAPAGSTVSYGATVRLPRDTKIAVCAVGYADGYLRSLSGSGIPLRDTDAPAPVASLHGQAIPVLGRVTMDLTMFDVTDVVGQKVRCGDFVELFGKSHRLDDLARSAGTIGYEILTSLGSRYARHYQSSSL</sequence>
<evidence type="ECO:0000256" key="6">
    <source>
        <dbReference type="ARBA" id="ARBA00023235"/>
    </source>
</evidence>
<dbReference type="UniPathway" id="UPA00042">
    <property type="reaction ID" value="UER00497"/>
</dbReference>
<evidence type="ECO:0000256" key="1">
    <source>
        <dbReference type="ARBA" id="ARBA00000316"/>
    </source>
</evidence>
<dbReference type="NCBIfam" id="TIGR00492">
    <property type="entry name" value="alr"/>
    <property type="match status" value="1"/>
</dbReference>
<dbReference type="SUPFAM" id="SSF50621">
    <property type="entry name" value="Alanine racemase C-terminal domain-like"/>
    <property type="match status" value="1"/>
</dbReference>
<evidence type="ECO:0000256" key="4">
    <source>
        <dbReference type="ARBA" id="ARBA00013089"/>
    </source>
</evidence>
<dbReference type="GO" id="GO:0030170">
    <property type="term" value="F:pyridoxal phosphate binding"/>
    <property type="evidence" value="ECO:0007669"/>
    <property type="project" value="UniProtKB-UniRule"/>
</dbReference>
<dbReference type="SUPFAM" id="SSF51419">
    <property type="entry name" value="PLP-binding barrel"/>
    <property type="match status" value="1"/>
</dbReference>
<organism evidence="11 12">
    <name type="scientific">Georhizobium profundi</name>
    <dbReference type="NCBI Taxonomy" id="2341112"/>
    <lineage>
        <taxon>Bacteria</taxon>
        <taxon>Pseudomonadati</taxon>
        <taxon>Pseudomonadota</taxon>
        <taxon>Alphaproteobacteria</taxon>
        <taxon>Hyphomicrobiales</taxon>
        <taxon>Rhizobiaceae</taxon>
        <taxon>Georhizobium</taxon>
    </lineage>
</organism>
<dbReference type="GO" id="GO:0030632">
    <property type="term" value="P:D-alanine biosynthetic process"/>
    <property type="evidence" value="ECO:0007669"/>
    <property type="project" value="UniProtKB-UniRule"/>
</dbReference>
<proteinExistence type="inferred from homology"/>
<dbReference type="HAMAP" id="MF_01201">
    <property type="entry name" value="Ala_racemase"/>
    <property type="match status" value="1"/>
</dbReference>
<dbReference type="PRINTS" id="PR00992">
    <property type="entry name" value="ALARACEMASE"/>
</dbReference>
<comment type="similarity">
    <text evidence="3 7">Belongs to the alanine racemase family.</text>
</comment>
<dbReference type="SMART" id="SM01005">
    <property type="entry name" value="Ala_racemase_C"/>
    <property type="match status" value="1"/>
</dbReference>
<keyword evidence="6 7" id="KW-0413">Isomerase</keyword>
<keyword evidence="12" id="KW-1185">Reference proteome</keyword>
<dbReference type="OrthoDB" id="9813814at2"/>
<dbReference type="KEGG" id="abaw:D5400_15330"/>
<dbReference type="InterPro" id="IPR000821">
    <property type="entry name" value="Ala_racemase"/>
</dbReference>
<feature type="modified residue" description="N6-(pyridoxal phosphate)lysine" evidence="7 8">
    <location>
        <position position="15"/>
    </location>
</feature>
<name>A0A3Q8XRZ1_9HYPH</name>
<reference evidence="11 12" key="1">
    <citation type="submission" date="2018-09" db="EMBL/GenBank/DDBJ databases">
        <title>Marinorhizobium profundi gen. nov., sp. nov., isolated from a deep-sea sediment sample from the New Britain Trench and proposal of Marinorhizobiaceae fam. nov. in the order Rhizobiales of the class Alphaproteobacteria.</title>
        <authorList>
            <person name="Cao J."/>
        </authorList>
    </citation>
    <scope>NUCLEOTIDE SEQUENCE [LARGE SCALE GENOMIC DNA]</scope>
    <source>
        <strain evidence="11 12">WS11</strain>
    </source>
</reference>
<evidence type="ECO:0000313" key="11">
    <source>
        <dbReference type="EMBL" id="AZN73862.1"/>
    </source>
</evidence>
<evidence type="ECO:0000256" key="2">
    <source>
        <dbReference type="ARBA" id="ARBA00001933"/>
    </source>
</evidence>
<comment type="cofactor">
    <cofactor evidence="2 7 8">
        <name>pyridoxal 5'-phosphate</name>
        <dbReference type="ChEBI" id="CHEBI:597326"/>
    </cofactor>
</comment>
<dbReference type="InterPro" id="IPR020622">
    <property type="entry name" value="Ala_racemase_pyridoxalP-BS"/>
</dbReference>
<dbReference type="AlphaFoldDB" id="A0A3Q8XRZ1"/>
<evidence type="ECO:0000256" key="5">
    <source>
        <dbReference type="ARBA" id="ARBA00022898"/>
    </source>
</evidence>
<feature type="binding site" evidence="7 9">
    <location>
        <position position="112"/>
    </location>
    <ligand>
        <name>substrate</name>
    </ligand>
</feature>
<dbReference type="GO" id="GO:0005829">
    <property type="term" value="C:cytosol"/>
    <property type="evidence" value="ECO:0007669"/>
    <property type="project" value="TreeGrafter"/>
</dbReference>
<evidence type="ECO:0000313" key="12">
    <source>
        <dbReference type="Proteomes" id="UP000268192"/>
    </source>
</evidence>
<evidence type="ECO:0000256" key="8">
    <source>
        <dbReference type="PIRSR" id="PIRSR600821-50"/>
    </source>
</evidence>
<dbReference type="InterPro" id="IPR011079">
    <property type="entry name" value="Ala_racemase_C"/>
</dbReference>
<dbReference type="Proteomes" id="UP000268192">
    <property type="component" value="Chromosome"/>
</dbReference>
<keyword evidence="5 7" id="KW-0663">Pyridoxal phosphate</keyword>
<feature type="binding site" evidence="7 9">
    <location>
        <position position="290"/>
    </location>
    <ligand>
        <name>substrate</name>
    </ligand>
</feature>